<accession>A0ACD3B5X6</accession>
<proteinExistence type="predicted"/>
<evidence type="ECO:0000313" key="2">
    <source>
        <dbReference type="Proteomes" id="UP000308600"/>
    </source>
</evidence>
<protein>
    <submittedName>
        <fullName evidence="1">Uncharacterized protein</fullName>
    </submittedName>
</protein>
<reference evidence="1 2" key="1">
    <citation type="journal article" date="2019" name="Nat. Ecol. Evol.">
        <title>Megaphylogeny resolves global patterns of mushroom evolution.</title>
        <authorList>
            <person name="Varga T."/>
            <person name="Krizsan K."/>
            <person name="Foldi C."/>
            <person name="Dima B."/>
            <person name="Sanchez-Garcia M."/>
            <person name="Sanchez-Ramirez S."/>
            <person name="Szollosi G.J."/>
            <person name="Szarkandi J.G."/>
            <person name="Papp V."/>
            <person name="Albert L."/>
            <person name="Andreopoulos W."/>
            <person name="Angelini C."/>
            <person name="Antonin V."/>
            <person name="Barry K.W."/>
            <person name="Bougher N.L."/>
            <person name="Buchanan P."/>
            <person name="Buyck B."/>
            <person name="Bense V."/>
            <person name="Catcheside P."/>
            <person name="Chovatia M."/>
            <person name="Cooper J."/>
            <person name="Damon W."/>
            <person name="Desjardin D."/>
            <person name="Finy P."/>
            <person name="Geml J."/>
            <person name="Haridas S."/>
            <person name="Hughes K."/>
            <person name="Justo A."/>
            <person name="Karasinski D."/>
            <person name="Kautmanova I."/>
            <person name="Kiss B."/>
            <person name="Kocsube S."/>
            <person name="Kotiranta H."/>
            <person name="LaButti K.M."/>
            <person name="Lechner B.E."/>
            <person name="Liimatainen K."/>
            <person name="Lipzen A."/>
            <person name="Lukacs Z."/>
            <person name="Mihaltcheva S."/>
            <person name="Morgado L.N."/>
            <person name="Niskanen T."/>
            <person name="Noordeloos M.E."/>
            <person name="Ohm R.A."/>
            <person name="Ortiz-Santana B."/>
            <person name="Ovrebo C."/>
            <person name="Racz N."/>
            <person name="Riley R."/>
            <person name="Savchenko A."/>
            <person name="Shiryaev A."/>
            <person name="Soop K."/>
            <person name="Spirin V."/>
            <person name="Szebenyi C."/>
            <person name="Tomsovsky M."/>
            <person name="Tulloss R.E."/>
            <person name="Uehling J."/>
            <person name="Grigoriev I.V."/>
            <person name="Vagvolgyi C."/>
            <person name="Papp T."/>
            <person name="Martin F.M."/>
            <person name="Miettinen O."/>
            <person name="Hibbett D.S."/>
            <person name="Nagy L.G."/>
        </authorList>
    </citation>
    <scope>NUCLEOTIDE SEQUENCE [LARGE SCALE GENOMIC DNA]</scope>
    <source>
        <strain evidence="1 2">NL-1719</strain>
    </source>
</reference>
<organism evidence="1 2">
    <name type="scientific">Pluteus cervinus</name>
    <dbReference type="NCBI Taxonomy" id="181527"/>
    <lineage>
        <taxon>Eukaryota</taxon>
        <taxon>Fungi</taxon>
        <taxon>Dikarya</taxon>
        <taxon>Basidiomycota</taxon>
        <taxon>Agaricomycotina</taxon>
        <taxon>Agaricomycetes</taxon>
        <taxon>Agaricomycetidae</taxon>
        <taxon>Agaricales</taxon>
        <taxon>Pluteineae</taxon>
        <taxon>Pluteaceae</taxon>
        <taxon>Pluteus</taxon>
    </lineage>
</organism>
<dbReference type="Proteomes" id="UP000308600">
    <property type="component" value="Unassembled WGS sequence"/>
</dbReference>
<sequence>MLPPELEELIFSFAIYSDWKSAKHLGLVAKRVRQCIIPHLYEVAIFHPYKIRDGRPRFPSENLMYHGKYVHHIMFFRSAGAKRIGLNHRPDECLSWCPNVTSVALWIGSTSYEKRLIDQLHTLQFLTHLSFNFGSLAAGLSLSNRSMTFPSITHVELIGATTVVVPHEVKGHFPSLTHLAITAKGRTPMATLGDFLDCWKTQLEVFIWYFGTLGPEDLPEVLPTSRYTALDDQRLVILRYGKSYVNTWNEGVMKGLGIWQVAEETVKQRRRTAGQVKQGS</sequence>
<evidence type="ECO:0000313" key="1">
    <source>
        <dbReference type="EMBL" id="TFK73051.1"/>
    </source>
</evidence>
<name>A0ACD3B5X6_9AGAR</name>
<gene>
    <name evidence="1" type="ORF">BDN72DRAFT_956846</name>
</gene>
<dbReference type="EMBL" id="ML208279">
    <property type="protein sequence ID" value="TFK73051.1"/>
    <property type="molecule type" value="Genomic_DNA"/>
</dbReference>
<keyword evidence="2" id="KW-1185">Reference proteome</keyword>